<proteinExistence type="predicted"/>
<dbReference type="Proteomes" id="UP000017052">
    <property type="component" value="Unassembled WGS sequence"/>
</dbReference>
<dbReference type="RefSeq" id="WP_021796255.1">
    <property type="nucleotide sequence ID" value="NZ_ACVN02000027.1"/>
</dbReference>
<protein>
    <submittedName>
        <fullName evidence="3">NMT1/THI5-like protein</fullName>
    </submittedName>
</protein>
<feature type="chain" id="PRO_5039185210" evidence="1">
    <location>
        <begin position="26"/>
        <end position="335"/>
    </location>
</feature>
<evidence type="ECO:0000259" key="2">
    <source>
        <dbReference type="Pfam" id="PF09084"/>
    </source>
</evidence>
<dbReference type="PANTHER" id="PTHR31528:SF15">
    <property type="entry name" value="RIBOFLAVIN-BINDING PROTEIN RIBY"/>
    <property type="match status" value="1"/>
</dbReference>
<organism evidence="3 4">
    <name type="scientific">Propionibacterium acidifaciens F0233</name>
    <dbReference type="NCBI Taxonomy" id="553198"/>
    <lineage>
        <taxon>Bacteria</taxon>
        <taxon>Bacillati</taxon>
        <taxon>Actinomycetota</taxon>
        <taxon>Actinomycetes</taxon>
        <taxon>Propionibacteriales</taxon>
        <taxon>Propionibacteriaceae</taxon>
        <taxon>Propionibacterium</taxon>
    </lineage>
</organism>
<dbReference type="Gene3D" id="3.40.190.10">
    <property type="entry name" value="Periplasmic binding protein-like II"/>
    <property type="match status" value="2"/>
</dbReference>
<comment type="caution">
    <text evidence="3">The sequence shown here is derived from an EMBL/GenBank/DDBJ whole genome shotgun (WGS) entry which is preliminary data.</text>
</comment>
<sequence length="335" mass="34711">MIPSRARRLRRALLLALGVALVATACSGTGGSASSASSSGGAPLVVGLTYTADIQFSPFYVAAEKGYFADEGLDVTLRHHGGSEPLLGALQAGDEDVVYAGGDEMMVNRSQGVDVVDVATIYQSYPGELIVPADSPITSLADLRGHSIGVPGEYGETWYTLLALLDEAGLSRDDVDIRTIGFTQQSALMTGKVDAVVGFSNNDAVQFEQAGFGIREIAPGEGTPLVGLGLGAMADTVAGRGDELAGLLRALRRAAADCAADPDGAVDLSARYVTTLTDDEQRARARSTLEATNALYGDDFGAQHDDRWSAMSVFLADKGITAEPVDPAAAHTSPG</sequence>
<dbReference type="GeneID" id="95358634"/>
<name>U2SIS6_9ACTN</name>
<keyword evidence="4" id="KW-1185">Reference proteome</keyword>
<dbReference type="InterPro" id="IPR015168">
    <property type="entry name" value="SsuA/THI5"/>
</dbReference>
<dbReference type="EMBL" id="ACVN02000027">
    <property type="protein sequence ID" value="ERK62532.1"/>
    <property type="molecule type" value="Genomic_DNA"/>
</dbReference>
<reference evidence="3" key="1">
    <citation type="submission" date="2013-08" db="EMBL/GenBank/DDBJ databases">
        <authorList>
            <person name="Durkin A.S."/>
            <person name="Haft D.R."/>
            <person name="McCorrison J."/>
            <person name="Torralba M."/>
            <person name="Gillis M."/>
            <person name="Haft D.H."/>
            <person name="Methe B."/>
            <person name="Sutton G."/>
            <person name="Nelson K.E."/>
        </authorList>
    </citation>
    <scope>NUCLEOTIDE SEQUENCE [LARGE SCALE GENOMIC DNA]</scope>
    <source>
        <strain evidence="3">F0233</strain>
    </source>
</reference>
<evidence type="ECO:0000313" key="4">
    <source>
        <dbReference type="Proteomes" id="UP000017052"/>
    </source>
</evidence>
<keyword evidence="1" id="KW-0732">Signal</keyword>
<dbReference type="GO" id="GO:0009228">
    <property type="term" value="P:thiamine biosynthetic process"/>
    <property type="evidence" value="ECO:0007669"/>
    <property type="project" value="InterPro"/>
</dbReference>
<dbReference type="Pfam" id="PF09084">
    <property type="entry name" value="NMT1"/>
    <property type="match status" value="1"/>
</dbReference>
<dbReference type="OrthoDB" id="174578at2"/>
<accession>U2SIS6</accession>
<dbReference type="PANTHER" id="PTHR31528">
    <property type="entry name" value="4-AMINO-5-HYDROXYMETHYL-2-METHYLPYRIMIDINE PHOSPHATE SYNTHASE THI11-RELATED"/>
    <property type="match status" value="1"/>
</dbReference>
<dbReference type="SUPFAM" id="SSF53850">
    <property type="entry name" value="Periplasmic binding protein-like II"/>
    <property type="match status" value="1"/>
</dbReference>
<evidence type="ECO:0000256" key="1">
    <source>
        <dbReference type="SAM" id="SignalP"/>
    </source>
</evidence>
<gene>
    <name evidence="3" type="ORF">HMPREF0682_1295</name>
</gene>
<dbReference type="AlphaFoldDB" id="U2SIS6"/>
<dbReference type="InterPro" id="IPR027939">
    <property type="entry name" value="NMT1/THI5"/>
</dbReference>
<dbReference type="PROSITE" id="PS51257">
    <property type="entry name" value="PROKAR_LIPOPROTEIN"/>
    <property type="match status" value="1"/>
</dbReference>
<feature type="signal peptide" evidence="1">
    <location>
        <begin position="1"/>
        <end position="25"/>
    </location>
</feature>
<feature type="domain" description="SsuA/THI5-like" evidence="2">
    <location>
        <begin position="55"/>
        <end position="265"/>
    </location>
</feature>
<evidence type="ECO:0000313" key="3">
    <source>
        <dbReference type="EMBL" id="ERK62532.1"/>
    </source>
</evidence>